<proteinExistence type="predicted"/>
<gene>
    <name evidence="1" type="ORF">OCTVUL_1B010057</name>
</gene>
<protein>
    <submittedName>
        <fullName evidence="1">Uncharacterized protein</fullName>
    </submittedName>
</protein>
<name>A0AA36BTQ3_OCTVU</name>
<dbReference type="Proteomes" id="UP001162480">
    <property type="component" value="Chromosome 25"/>
</dbReference>
<reference evidence="1" key="1">
    <citation type="submission" date="2023-08" db="EMBL/GenBank/DDBJ databases">
        <authorList>
            <person name="Alioto T."/>
            <person name="Alioto T."/>
            <person name="Gomez Garrido J."/>
        </authorList>
    </citation>
    <scope>NUCLEOTIDE SEQUENCE</scope>
</reference>
<sequence length="99" mass="11131">MCGLSNSPDGTEDNLLWEDEREAEVEATSSDCEFEPYDDSLVNVSHNVLQGLLLSADDDDDDDDVPFEVYHTLAVHFSDCDSARLDFYTKPQYHSHALS</sequence>
<dbReference type="AlphaFoldDB" id="A0AA36BTQ3"/>
<dbReference type="EMBL" id="OX597838">
    <property type="protein sequence ID" value="CAI9740455.1"/>
    <property type="molecule type" value="Genomic_DNA"/>
</dbReference>
<keyword evidence="2" id="KW-1185">Reference proteome</keyword>
<evidence type="ECO:0000313" key="1">
    <source>
        <dbReference type="EMBL" id="CAI9740455.1"/>
    </source>
</evidence>
<evidence type="ECO:0000313" key="2">
    <source>
        <dbReference type="Proteomes" id="UP001162480"/>
    </source>
</evidence>
<accession>A0AA36BTQ3</accession>
<organism evidence="1 2">
    <name type="scientific">Octopus vulgaris</name>
    <name type="common">Common octopus</name>
    <dbReference type="NCBI Taxonomy" id="6645"/>
    <lineage>
        <taxon>Eukaryota</taxon>
        <taxon>Metazoa</taxon>
        <taxon>Spiralia</taxon>
        <taxon>Lophotrochozoa</taxon>
        <taxon>Mollusca</taxon>
        <taxon>Cephalopoda</taxon>
        <taxon>Coleoidea</taxon>
        <taxon>Octopodiformes</taxon>
        <taxon>Octopoda</taxon>
        <taxon>Incirrata</taxon>
        <taxon>Octopodidae</taxon>
        <taxon>Octopus</taxon>
    </lineage>
</organism>